<proteinExistence type="predicted"/>
<dbReference type="AlphaFoldDB" id="A0AAW1YXS1"/>
<feature type="non-terminal residue" evidence="1">
    <location>
        <position position="70"/>
    </location>
</feature>
<name>A0AAW1YXS1_CULAL</name>
<accession>A0AAW1YXS1</accession>
<dbReference type="Proteomes" id="UP001479290">
    <property type="component" value="Unassembled WGS sequence"/>
</dbReference>
<keyword evidence="2" id="KW-1185">Reference proteome</keyword>
<gene>
    <name evidence="1" type="ORF">ABG768_017293</name>
</gene>
<sequence>MLLCSLPLQKRREREDNGAHLLLSTQHLKQSMSYSSPEAFHPIQARITPNSSSLKHVAWRLRSHTDTQAK</sequence>
<reference evidence="1 2" key="1">
    <citation type="submission" date="2024-05" db="EMBL/GenBank/DDBJ databases">
        <title>A high-quality chromosomal-level genome assembly of Topmouth culter (Culter alburnus).</title>
        <authorList>
            <person name="Zhao H."/>
        </authorList>
    </citation>
    <scope>NUCLEOTIDE SEQUENCE [LARGE SCALE GENOMIC DNA]</scope>
    <source>
        <strain evidence="1">CATC2023</strain>
        <tissue evidence="1">Muscle</tissue>
    </source>
</reference>
<protein>
    <submittedName>
        <fullName evidence="1">Uncharacterized protein</fullName>
    </submittedName>
</protein>
<evidence type="ECO:0000313" key="2">
    <source>
        <dbReference type="Proteomes" id="UP001479290"/>
    </source>
</evidence>
<comment type="caution">
    <text evidence="1">The sequence shown here is derived from an EMBL/GenBank/DDBJ whole genome shotgun (WGS) entry which is preliminary data.</text>
</comment>
<dbReference type="EMBL" id="JAWDJR010000023">
    <property type="protein sequence ID" value="KAK9953288.1"/>
    <property type="molecule type" value="Genomic_DNA"/>
</dbReference>
<evidence type="ECO:0000313" key="1">
    <source>
        <dbReference type="EMBL" id="KAK9953288.1"/>
    </source>
</evidence>
<organism evidence="1 2">
    <name type="scientific">Culter alburnus</name>
    <name type="common">Topmouth culter</name>
    <dbReference type="NCBI Taxonomy" id="194366"/>
    <lineage>
        <taxon>Eukaryota</taxon>
        <taxon>Metazoa</taxon>
        <taxon>Chordata</taxon>
        <taxon>Craniata</taxon>
        <taxon>Vertebrata</taxon>
        <taxon>Euteleostomi</taxon>
        <taxon>Actinopterygii</taxon>
        <taxon>Neopterygii</taxon>
        <taxon>Teleostei</taxon>
        <taxon>Ostariophysi</taxon>
        <taxon>Cypriniformes</taxon>
        <taxon>Xenocyprididae</taxon>
        <taxon>Xenocypridinae</taxon>
        <taxon>Culter</taxon>
    </lineage>
</organism>